<keyword evidence="5" id="KW-0571">Peptide transport</keyword>
<feature type="transmembrane region" description="Helical" evidence="10">
    <location>
        <begin position="524"/>
        <end position="550"/>
    </location>
</feature>
<feature type="region of interest" description="Disordered" evidence="9">
    <location>
        <begin position="1"/>
        <end position="29"/>
    </location>
</feature>
<dbReference type="NCBIfam" id="TIGR00728">
    <property type="entry name" value="OPT_sfam"/>
    <property type="match status" value="1"/>
</dbReference>
<feature type="region of interest" description="Disordered" evidence="9">
    <location>
        <begin position="41"/>
        <end position="69"/>
    </location>
</feature>
<feature type="transmembrane region" description="Helical" evidence="10">
    <location>
        <begin position="608"/>
        <end position="625"/>
    </location>
</feature>
<feature type="compositionally biased region" description="Polar residues" evidence="9">
    <location>
        <begin position="1"/>
        <end position="23"/>
    </location>
</feature>
<dbReference type="EMBL" id="JAQQWE010000004">
    <property type="protein sequence ID" value="KAK7956240.1"/>
    <property type="molecule type" value="Genomic_DNA"/>
</dbReference>
<evidence type="ECO:0000256" key="3">
    <source>
        <dbReference type="ARBA" id="ARBA00022448"/>
    </source>
</evidence>
<evidence type="ECO:0000256" key="8">
    <source>
        <dbReference type="ARBA" id="ARBA00023136"/>
    </source>
</evidence>
<keyword evidence="8 10" id="KW-0472">Membrane</keyword>
<sequence length="828" mass="92370">MISKITSDQGNSPAFTGAQLTASETRDSEYQEKLGKSIVHYSTVEDGDRTSSCNDDSRRGPDAPEHGPAFRRTAAEKVDNMAEIGLYALHVEDDPSLNPWTFRTWFIGLGLSALSSSLATVYMFKPQGVAISTIFLCVISYVIALAMELIPRRGWLGRFLNPHPFNSKEHAAILIMSSTAAHSAKATQVLAVQKLWYHQLPNTAVCILLILSSQCLGYGIAGVLRKALVYPTKFVHPGSLPLMSLLETLHRKRKEVKPQLKLFYWAFACMFVWEVMPQYIMPLLTGVSIFCLVKQNSMHFTRIFGGANGNEGLGLFSLCFDFQYIGSSALFIPLSTQVNVIVGICLNVAVCLGMYYGNIWRAKDFPLLSQLLFSPKSNSTHYVVYMQNKILDADGIVDDAQVAQEGIPYMAASFAQYVLTENLAITATITHMLLYNWDDLKCAWSFVTLENLKKLAKPGTWMPWKRGNRETTNEKEEDEKDLDPHYRLMLKYKPAPDWWFGIIFLVATVAGLISIQQTESGMQWWAFLIAISMAWVFILFIGAQVAITGFGAPVTSVIQMIGAYMEPGKPLANMYFTLFGATSVYQGLVLLADFKLAQYAKLSPRCTLVMQLVGTMAGGLINYAVMMSITEAQRDILLSIEGTHIWSGAHLQSFNTQAVTWVSTSLQATSMHFSVSADILVLTQGGLSKYMYSWGSTYQWVPLGLVLGFAAPLPLYFAHRYMPNYGLDKVNLPIIAWHIGYLVSGINSSILSYFLIAFWSQFYLRRYKPEWFLKYNYVLCAGLEGGTQVIIFILTFSVLGGSGQAVPFPTYWGNRKGNVDFCMMDPAT</sequence>
<feature type="transmembrane region" description="Helical" evidence="10">
    <location>
        <begin position="776"/>
        <end position="799"/>
    </location>
</feature>
<reference evidence="11 12" key="1">
    <citation type="submission" date="2023-01" db="EMBL/GenBank/DDBJ databases">
        <title>Analysis of 21 Apiospora genomes using comparative genomics revels a genus with tremendous synthesis potential of carbohydrate active enzymes and secondary metabolites.</title>
        <authorList>
            <person name="Sorensen T."/>
        </authorList>
    </citation>
    <scope>NUCLEOTIDE SEQUENCE [LARGE SCALE GENOMIC DNA]</scope>
    <source>
        <strain evidence="11 12">CBS 24483</strain>
    </source>
</reference>
<evidence type="ECO:0000256" key="2">
    <source>
        <dbReference type="ARBA" id="ARBA00008807"/>
    </source>
</evidence>
<comment type="caution">
    <text evidence="11">The sequence shown here is derived from an EMBL/GenBank/DDBJ whole genome shotgun (WGS) entry which is preliminary data.</text>
</comment>
<feature type="transmembrane region" description="Helical" evidence="10">
    <location>
        <begin position="498"/>
        <end position="518"/>
    </location>
</feature>
<evidence type="ECO:0000256" key="5">
    <source>
        <dbReference type="ARBA" id="ARBA00022856"/>
    </source>
</evidence>
<keyword evidence="6" id="KW-0653">Protein transport</keyword>
<dbReference type="InterPro" id="IPR004813">
    <property type="entry name" value="OPT"/>
</dbReference>
<comment type="subcellular location">
    <subcellularLocation>
        <location evidence="1">Membrane</location>
        <topology evidence="1">Multi-pass membrane protein</topology>
    </subcellularLocation>
</comment>
<keyword evidence="7 10" id="KW-1133">Transmembrane helix</keyword>
<name>A0ABR1QHL3_9PEZI</name>
<accession>A0ABR1QHL3</accession>
<evidence type="ECO:0000256" key="1">
    <source>
        <dbReference type="ARBA" id="ARBA00004141"/>
    </source>
</evidence>
<dbReference type="Pfam" id="PF03169">
    <property type="entry name" value="OPT"/>
    <property type="match status" value="1"/>
</dbReference>
<feature type="transmembrane region" description="Helical" evidence="10">
    <location>
        <begin position="571"/>
        <end position="588"/>
    </location>
</feature>
<evidence type="ECO:0000256" key="10">
    <source>
        <dbReference type="SAM" id="Phobius"/>
    </source>
</evidence>
<evidence type="ECO:0000313" key="11">
    <source>
        <dbReference type="EMBL" id="KAK7956240.1"/>
    </source>
</evidence>
<comment type="similarity">
    <text evidence="2">Belongs to the oligopeptide OPT transporter family.</text>
</comment>
<feature type="transmembrane region" description="Helical" evidence="10">
    <location>
        <begin position="262"/>
        <end position="293"/>
    </location>
</feature>
<evidence type="ECO:0000256" key="7">
    <source>
        <dbReference type="ARBA" id="ARBA00022989"/>
    </source>
</evidence>
<keyword evidence="3" id="KW-0813">Transport</keyword>
<dbReference type="InterPro" id="IPR004648">
    <property type="entry name" value="Oligpept_transpt"/>
</dbReference>
<feature type="transmembrane region" description="Helical" evidence="10">
    <location>
        <begin position="313"/>
        <end position="332"/>
    </location>
</feature>
<gene>
    <name evidence="11" type="ORF">PG986_005462</name>
</gene>
<feature type="transmembrane region" description="Helical" evidence="10">
    <location>
        <begin position="105"/>
        <end position="124"/>
    </location>
</feature>
<dbReference type="Proteomes" id="UP001391051">
    <property type="component" value="Unassembled WGS sequence"/>
</dbReference>
<dbReference type="GeneID" id="92074746"/>
<evidence type="ECO:0000256" key="9">
    <source>
        <dbReference type="SAM" id="MobiDB-lite"/>
    </source>
</evidence>
<organism evidence="11 12">
    <name type="scientific">Apiospora aurea</name>
    <dbReference type="NCBI Taxonomy" id="335848"/>
    <lineage>
        <taxon>Eukaryota</taxon>
        <taxon>Fungi</taxon>
        <taxon>Dikarya</taxon>
        <taxon>Ascomycota</taxon>
        <taxon>Pezizomycotina</taxon>
        <taxon>Sordariomycetes</taxon>
        <taxon>Xylariomycetidae</taxon>
        <taxon>Amphisphaeriales</taxon>
        <taxon>Apiosporaceae</taxon>
        <taxon>Apiospora</taxon>
    </lineage>
</organism>
<feature type="transmembrane region" description="Helical" evidence="10">
    <location>
        <begin position="204"/>
        <end position="224"/>
    </location>
</feature>
<evidence type="ECO:0000256" key="6">
    <source>
        <dbReference type="ARBA" id="ARBA00022927"/>
    </source>
</evidence>
<dbReference type="RefSeq" id="XP_066701546.1">
    <property type="nucleotide sequence ID" value="XM_066841684.1"/>
</dbReference>
<feature type="transmembrane region" description="Helical" evidence="10">
    <location>
        <begin position="739"/>
        <end position="764"/>
    </location>
</feature>
<feature type="transmembrane region" description="Helical" evidence="10">
    <location>
        <begin position="130"/>
        <end position="150"/>
    </location>
</feature>
<feature type="compositionally biased region" description="Basic and acidic residues" evidence="9">
    <location>
        <begin position="55"/>
        <end position="65"/>
    </location>
</feature>
<feature type="transmembrane region" description="Helical" evidence="10">
    <location>
        <begin position="338"/>
        <end position="357"/>
    </location>
</feature>
<dbReference type="PANTHER" id="PTHR22601">
    <property type="entry name" value="ISP4 LIKE PROTEIN"/>
    <property type="match status" value="1"/>
</dbReference>
<evidence type="ECO:0000256" key="4">
    <source>
        <dbReference type="ARBA" id="ARBA00022692"/>
    </source>
</evidence>
<proteinExistence type="inferred from homology"/>
<evidence type="ECO:0000313" key="12">
    <source>
        <dbReference type="Proteomes" id="UP001391051"/>
    </source>
</evidence>
<keyword evidence="12" id="KW-1185">Reference proteome</keyword>
<keyword evidence="4 10" id="KW-0812">Transmembrane</keyword>
<feature type="transmembrane region" description="Helical" evidence="10">
    <location>
        <begin position="700"/>
        <end position="719"/>
    </location>
</feature>
<protein>
    <submittedName>
        <fullName evidence="11">OPT oligopeptide transporter protein-domain-containing protein</fullName>
    </submittedName>
</protein>